<reference evidence="3 4" key="1">
    <citation type="journal article" date="2008" name="Nature">
        <title>The genome of Laccaria bicolor provides insights into mycorrhizal symbiosis.</title>
        <authorList>
            <person name="Martin F."/>
            <person name="Aerts A."/>
            <person name="Ahren D."/>
            <person name="Brun A."/>
            <person name="Danchin E.G.J."/>
            <person name="Duchaussoy F."/>
            <person name="Gibon J."/>
            <person name="Kohler A."/>
            <person name="Lindquist E."/>
            <person name="Pereda V."/>
            <person name="Salamov A."/>
            <person name="Shapiro H.J."/>
            <person name="Wuyts J."/>
            <person name="Blaudez D."/>
            <person name="Buee M."/>
            <person name="Brokstein P."/>
            <person name="Canbaeck B."/>
            <person name="Cohen D."/>
            <person name="Courty P.E."/>
            <person name="Coutinho P.M."/>
            <person name="Delaruelle C."/>
            <person name="Detter J.C."/>
            <person name="Deveau A."/>
            <person name="DiFazio S."/>
            <person name="Duplessis S."/>
            <person name="Fraissinet-Tachet L."/>
            <person name="Lucic E."/>
            <person name="Frey-Klett P."/>
            <person name="Fourrey C."/>
            <person name="Feussner I."/>
            <person name="Gay G."/>
            <person name="Grimwood J."/>
            <person name="Hoegger P.J."/>
            <person name="Jain P."/>
            <person name="Kilaru S."/>
            <person name="Labbe J."/>
            <person name="Lin Y.C."/>
            <person name="Legue V."/>
            <person name="Le Tacon F."/>
            <person name="Marmeisse R."/>
            <person name="Melayah D."/>
            <person name="Montanini B."/>
            <person name="Muratet M."/>
            <person name="Nehls U."/>
            <person name="Niculita-Hirzel H."/>
            <person name="Oudot-Le Secq M.P."/>
            <person name="Peter M."/>
            <person name="Quesneville H."/>
            <person name="Rajashekar B."/>
            <person name="Reich M."/>
            <person name="Rouhier N."/>
            <person name="Schmutz J."/>
            <person name="Yin T."/>
            <person name="Chalot M."/>
            <person name="Henrissat B."/>
            <person name="Kuees U."/>
            <person name="Lucas S."/>
            <person name="Van de Peer Y."/>
            <person name="Podila G.K."/>
            <person name="Polle A."/>
            <person name="Pukkila P.J."/>
            <person name="Richardson P.M."/>
            <person name="Rouze P."/>
            <person name="Sanders I.R."/>
            <person name="Stajich J.E."/>
            <person name="Tunlid A."/>
            <person name="Tuskan G."/>
            <person name="Grigoriev I.V."/>
        </authorList>
    </citation>
    <scope>NUCLEOTIDE SEQUENCE [LARGE SCALE GENOMIC DNA]</scope>
    <source>
        <strain evidence="4">S238N-H82 / ATCC MYA-4686</strain>
    </source>
</reference>
<feature type="region of interest" description="Disordered" evidence="2">
    <location>
        <begin position="291"/>
        <end position="355"/>
    </location>
</feature>
<feature type="compositionally biased region" description="Polar residues" evidence="2">
    <location>
        <begin position="40"/>
        <end position="50"/>
    </location>
</feature>
<dbReference type="EMBL" id="DS547130">
    <property type="protein sequence ID" value="EDR02470.1"/>
    <property type="molecule type" value="Genomic_DNA"/>
</dbReference>
<organism evidence="4">
    <name type="scientific">Laccaria bicolor (strain S238N-H82 / ATCC MYA-4686)</name>
    <name type="common">Bicoloured deceiver</name>
    <name type="synonym">Laccaria laccata var. bicolor</name>
    <dbReference type="NCBI Taxonomy" id="486041"/>
    <lineage>
        <taxon>Eukaryota</taxon>
        <taxon>Fungi</taxon>
        <taxon>Dikarya</taxon>
        <taxon>Basidiomycota</taxon>
        <taxon>Agaricomycotina</taxon>
        <taxon>Agaricomycetes</taxon>
        <taxon>Agaricomycetidae</taxon>
        <taxon>Agaricales</taxon>
        <taxon>Agaricineae</taxon>
        <taxon>Hydnangiaceae</taxon>
        <taxon>Laccaria</taxon>
    </lineage>
</organism>
<feature type="region of interest" description="Disordered" evidence="2">
    <location>
        <begin position="1"/>
        <end position="112"/>
    </location>
</feature>
<dbReference type="OrthoDB" id="3069722at2759"/>
<sequence length="1204" mass="131366">MATNDFRNDGYSFPPLKYIKFSSDSFYPPIDKPPSGPLIFNNTNPSTYSTHPDEHTPTTPTKTRPRPTRQKSTQPTPKHSRSPTESKRSSVSATQSQGPNSRHRRERERALADIPTETLIQLVINEELEAQETRKVLSTTFAQLEASTRKAEQAEARGRMLEDEREAQALKITQAILDAQRESAKAKEDVAVYQLKLAHAEQEIQRAKEVVHAVENERDDAERAAVKARRVARELKERTVVQLAREEGRRAGFEEGIRQGRLLATVEIVEQAKPIPPRLLGDGTAFIEEAATEEQGRSPDSETHQSHSRRKNGGRSARATPRTQRRSLDTSMTTSRSRSSAPTSPTSIEAESSAAALRAIEERERKTVQMRLRMLERDLEHEKEKAAQVERERETERRREAERLRELEREKDRVREREHARLRELEAEREREREAAARERERERRLREKERESEERARENELKGIERQKRELEREREEREREKERLKETERALQRERERDKELDRERERELERERLRLRALAMSVEEQDSDGDEGAQTPRAAPSNQLQYLAMPPPPVIVMPATDTPMPVPMSFPSISGSTRHYPFQQQRTTSSGSSSQDHRNPRRRRTSDSGSSSSDMTQFDILTFPNPREERERERKLSAIPEVASSRGDSPNTNMSMDADEPTWVRNPPVDHAKVQGHGTGVDGWRSGVAGGSHYQPAYQPDDARNRGQFDQSLLTPTSNLTRRSSSSSSQYDINVEPPSPEVNRPSSRASFHEPEISQNLNFLSPNHRPAPLPTSSGRQQTRKSGDIPTVPNSPVLDASGLPPGFVPQSFTSPSPAAGGGGGGMTPIYGSSRPSSTAPGPGPKPSIYANPTRESADEGQGQGFVAPAPPAFSFTPRSTQNFLPVIPDAPSSAAAGPRGPLGPGMTPRAGTNGLPGGSGSGIYGRPNTEGSYETPRREGNGALPGGGAGVYGRPSEGQTYDPKPSSAYSSSSAAKSYMSHMPDPVIPSAEALRGTPRQRAVVPSMTPRAAGNNPLPGTGSGIYGRPSEGQTYDAGSATPRSTFPGGLTPLSGTQGLPGIYGNPLNSEAQTPRTASQGLPGGIYGRPNEGGGGGATPRQGMTPHSSTHGLPPVSGIYGRPTTDPSATPRQGMTPLLGHGGSGFPEASVPNGDDAGWGGNGGGDDGFDAATHQNTFLNSGVGSSSSGADNKPAAGKTKTKKKKR</sequence>
<proteinExistence type="predicted"/>
<evidence type="ECO:0000256" key="2">
    <source>
        <dbReference type="SAM" id="MobiDB-lite"/>
    </source>
</evidence>
<feature type="compositionally biased region" description="Low complexity" evidence="2">
    <location>
        <begin position="715"/>
        <end position="732"/>
    </location>
</feature>
<protein>
    <submittedName>
        <fullName evidence="3">Predicted protein</fullName>
    </submittedName>
</protein>
<feature type="compositionally biased region" description="Basic and acidic residues" evidence="2">
    <location>
        <begin position="294"/>
        <end position="305"/>
    </location>
</feature>
<feature type="compositionally biased region" description="Gly residues" evidence="2">
    <location>
        <begin position="1155"/>
        <end position="1164"/>
    </location>
</feature>
<keyword evidence="4" id="KW-1185">Reference proteome</keyword>
<name>B0DSG6_LACBS</name>
<feature type="compositionally biased region" description="Low complexity" evidence="2">
    <location>
        <begin position="891"/>
        <end position="900"/>
    </location>
</feature>
<dbReference type="HOGENOM" id="CLU_261296_0_0_1"/>
<feature type="compositionally biased region" description="Basic and acidic residues" evidence="2">
    <location>
        <begin position="629"/>
        <end position="639"/>
    </location>
</feature>
<evidence type="ECO:0000313" key="3">
    <source>
        <dbReference type="EMBL" id="EDR02470.1"/>
    </source>
</evidence>
<evidence type="ECO:0000313" key="4">
    <source>
        <dbReference type="Proteomes" id="UP000001194"/>
    </source>
</evidence>
<keyword evidence="1" id="KW-0175">Coiled coil</keyword>
<feature type="compositionally biased region" description="Polar residues" evidence="2">
    <location>
        <begin position="649"/>
        <end position="658"/>
    </location>
</feature>
<dbReference type="CDD" id="cd06503">
    <property type="entry name" value="ATP-synt_Fo_b"/>
    <property type="match status" value="1"/>
</dbReference>
<feature type="coiled-coil region" evidence="1">
    <location>
        <begin position="144"/>
        <end position="238"/>
    </location>
</feature>
<feature type="compositionally biased region" description="Low complexity" evidence="2">
    <location>
        <begin position="964"/>
        <end position="979"/>
    </location>
</feature>
<feature type="compositionally biased region" description="Basic and acidic residues" evidence="2">
    <location>
        <begin position="376"/>
        <end position="517"/>
    </location>
</feature>
<dbReference type="AlphaFoldDB" id="B0DSG6"/>
<accession>B0DSG6</accession>
<evidence type="ECO:0000256" key="1">
    <source>
        <dbReference type="SAM" id="Coils"/>
    </source>
</evidence>
<feature type="compositionally biased region" description="Low complexity" evidence="2">
    <location>
        <begin position="329"/>
        <end position="355"/>
    </location>
</feature>
<dbReference type="Proteomes" id="UP000001194">
    <property type="component" value="Unassembled WGS sequence"/>
</dbReference>
<feature type="compositionally biased region" description="Polar residues" evidence="2">
    <location>
        <begin position="1171"/>
        <end position="1188"/>
    </location>
</feature>
<feature type="compositionally biased region" description="Low complexity" evidence="2">
    <location>
        <begin position="586"/>
        <end position="597"/>
    </location>
</feature>
<feature type="compositionally biased region" description="Polar residues" evidence="2">
    <location>
        <begin position="89"/>
        <end position="100"/>
    </location>
</feature>
<dbReference type="GeneID" id="6082495"/>
<dbReference type="KEGG" id="lbc:LACBIDRAFT_295432"/>
<dbReference type="InParanoid" id="B0DSG6"/>
<feature type="compositionally biased region" description="Gly residues" evidence="2">
    <location>
        <begin position="1080"/>
        <end position="1096"/>
    </location>
</feature>
<dbReference type="STRING" id="486041.B0DSG6"/>
<feature type="compositionally biased region" description="Gly residues" evidence="2">
    <location>
        <begin position="915"/>
        <end position="924"/>
    </location>
</feature>
<feature type="region of interest" description="Disordered" evidence="2">
    <location>
        <begin position="376"/>
        <end position="1204"/>
    </location>
</feature>
<gene>
    <name evidence="3" type="ORF">LACBIDRAFT_295432</name>
</gene>
<feature type="compositionally biased region" description="Polar residues" evidence="2">
    <location>
        <begin position="1065"/>
        <end position="1078"/>
    </location>
</feature>
<dbReference type="RefSeq" id="XP_001886833.1">
    <property type="nucleotide sequence ID" value="XM_001886798.1"/>
</dbReference>